<gene>
    <name evidence="4" type="ORF">N7U66_18195</name>
</gene>
<evidence type="ECO:0000259" key="3">
    <source>
        <dbReference type="PROSITE" id="PS50930"/>
    </source>
</evidence>
<dbReference type="Gene3D" id="3.40.50.2300">
    <property type="match status" value="1"/>
</dbReference>
<evidence type="ECO:0000313" key="5">
    <source>
        <dbReference type="Proteomes" id="UP001164705"/>
    </source>
</evidence>
<dbReference type="SMART" id="SM00448">
    <property type="entry name" value="REC"/>
    <property type="match status" value="1"/>
</dbReference>
<keyword evidence="4" id="KW-0238">DNA-binding</keyword>
<name>A0A9E8MVP3_9FLAO</name>
<dbReference type="EMBL" id="CP113088">
    <property type="protein sequence ID" value="WAC01794.1"/>
    <property type="molecule type" value="Genomic_DNA"/>
</dbReference>
<dbReference type="AlphaFoldDB" id="A0A9E8MVP3"/>
<sequence length="220" mass="25656">MVFSTKNSSEAIKAINVLQPNLLFIDIQMPDMDGFQLLNQLEFRDFDIIFITAFDRYAIKALKVNAIDYLLKPIDKEELGIAIKKVIKHQKEETLGENLREILRNSRSNNEIKHSKIALHMEKKIILVEQNEILYCKSQGSYTYVFMHNGPKHLISKNLKQLFLSLDQKEFLRIHQSYLVNRKYIVEYYRGDGGEIILTNGKNLPVSRSKKNELLQLITN</sequence>
<keyword evidence="5" id="KW-1185">Reference proteome</keyword>
<dbReference type="PANTHER" id="PTHR37299">
    <property type="entry name" value="TRANSCRIPTIONAL REGULATOR-RELATED"/>
    <property type="match status" value="1"/>
</dbReference>
<evidence type="ECO:0000256" key="1">
    <source>
        <dbReference type="PROSITE-ProRule" id="PRU00169"/>
    </source>
</evidence>
<dbReference type="SUPFAM" id="SSF52172">
    <property type="entry name" value="CheY-like"/>
    <property type="match status" value="1"/>
</dbReference>
<dbReference type="PANTHER" id="PTHR37299:SF1">
    <property type="entry name" value="STAGE 0 SPORULATION PROTEIN A HOMOLOG"/>
    <property type="match status" value="1"/>
</dbReference>
<feature type="domain" description="Response regulatory" evidence="2">
    <location>
        <begin position="1"/>
        <end position="87"/>
    </location>
</feature>
<organism evidence="4 5">
    <name type="scientific">Lacinutrix neustonica</name>
    <dbReference type="NCBI Taxonomy" id="2980107"/>
    <lineage>
        <taxon>Bacteria</taxon>
        <taxon>Pseudomonadati</taxon>
        <taxon>Bacteroidota</taxon>
        <taxon>Flavobacteriia</taxon>
        <taxon>Flavobacteriales</taxon>
        <taxon>Flavobacteriaceae</taxon>
        <taxon>Lacinutrix</taxon>
    </lineage>
</organism>
<dbReference type="RefSeq" id="WP_267676392.1">
    <property type="nucleotide sequence ID" value="NZ_CP113088.1"/>
</dbReference>
<dbReference type="GO" id="GO:0003677">
    <property type="term" value="F:DNA binding"/>
    <property type="evidence" value="ECO:0007669"/>
    <property type="project" value="UniProtKB-KW"/>
</dbReference>
<dbReference type="PROSITE" id="PS50930">
    <property type="entry name" value="HTH_LYTTR"/>
    <property type="match status" value="1"/>
</dbReference>
<feature type="domain" description="HTH LytTR-type" evidence="3">
    <location>
        <begin position="117"/>
        <end position="220"/>
    </location>
</feature>
<reference evidence="4" key="1">
    <citation type="submission" date="2022-11" db="EMBL/GenBank/DDBJ databases">
        <title>Lacinutrix neustonica HL-RS19T sp. nov., isolated from the surface microlayer sample of brackish Lake Shihwa.</title>
        <authorList>
            <person name="Choi J.Y."/>
            <person name="Hwang C.Y."/>
        </authorList>
    </citation>
    <scope>NUCLEOTIDE SEQUENCE</scope>
    <source>
        <strain evidence="4">HL-RS19</strain>
    </source>
</reference>
<dbReference type="Pfam" id="PF00072">
    <property type="entry name" value="Response_reg"/>
    <property type="match status" value="1"/>
</dbReference>
<protein>
    <submittedName>
        <fullName evidence="4">LytTR family DNA-binding domain-containing protein</fullName>
    </submittedName>
</protein>
<dbReference type="InterPro" id="IPR046947">
    <property type="entry name" value="LytR-like"/>
</dbReference>
<dbReference type="InterPro" id="IPR001789">
    <property type="entry name" value="Sig_transdc_resp-reg_receiver"/>
</dbReference>
<evidence type="ECO:0000313" key="4">
    <source>
        <dbReference type="EMBL" id="WAC01794.1"/>
    </source>
</evidence>
<feature type="modified residue" description="4-aspartylphosphate" evidence="1">
    <location>
        <position position="26"/>
    </location>
</feature>
<dbReference type="Proteomes" id="UP001164705">
    <property type="component" value="Chromosome"/>
</dbReference>
<dbReference type="SMART" id="SM00850">
    <property type="entry name" value="LytTR"/>
    <property type="match status" value="1"/>
</dbReference>
<dbReference type="KEGG" id="lnu:N7U66_18195"/>
<dbReference type="InterPro" id="IPR007492">
    <property type="entry name" value="LytTR_DNA-bd_dom"/>
</dbReference>
<evidence type="ECO:0000259" key="2">
    <source>
        <dbReference type="PROSITE" id="PS50110"/>
    </source>
</evidence>
<dbReference type="Gene3D" id="2.40.50.1020">
    <property type="entry name" value="LytTr DNA-binding domain"/>
    <property type="match status" value="1"/>
</dbReference>
<dbReference type="PROSITE" id="PS50110">
    <property type="entry name" value="RESPONSE_REGULATORY"/>
    <property type="match status" value="1"/>
</dbReference>
<dbReference type="GO" id="GO:0000156">
    <property type="term" value="F:phosphorelay response regulator activity"/>
    <property type="evidence" value="ECO:0007669"/>
    <property type="project" value="InterPro"/>
</dbReference>
<dbReference type="InterPro" id="IPR011006">
    <property type="entry name" value="CheY-like_superfamily"/>
</dbReference>
<accession>A0A9E8MVP3</accession>
<keyword evidence="1" id="KW-0597">Phosphoprotein</keyword>
<proteinExistence type="predicted"/>
<dbReference type="Pfam" id="PF04397">
    <property type="entry name" value="LytTR"/>
    <property type="match status" value="1"/>
</dbReference>